<gene>
    <name evidence="3" type="ORF">B0H65DRAFT_191614</name>
</gene>
<feature type="transmembrane region" description="Helical" evidence="1">
    <location>
        <begin position="29"/>
        <end position="47"/>
    </location>
</feature>
<evidence type="ECO:0000313" key="3">
    <source>
        <dbReference type="EMBL" id="KAK3344998.1"/>
    </source>
</evidence>
<dbReference type="EMBL" id="JAUEPP010000004">
    <property type="protein sequence ID" value="KAK3344998.1"/>
    <property type="molecule type" value="Genomic_DNA"/>
</dbReference>
<dbReference type="AlphaFoldDB" id="A0AAE0JFF0"/>
<reference evidence="3" key="1">
    <citation type="journal article" date="2023" name="Mol. Phylogenet. Evol.">
        <title>Genome-scale phylogeny and comparative genomics of the fungal order Sordariales.</title>
        <authorList>
            <person name="Hensen N."/>
            <person name="Bonometti L."/>
            <person name="Westerberg I."/>
            <person name="Brannstrom I.O."/>
            <person name="Guillou S."/>
            <person name="Cros-Aarteil S."/>
            <person name="Calhoun S."/>
            <person name="Haridas S."/>
            <person name="Kuo A."/>
            <person name="Mondo S."/>
            <person name="Pangilinan J."/>
            <person name="Riley R."/>
            <person name="LaButti K."/>
            <person name="Andreopoulos B."/>
            <person name="Lipzen A."/>
            <person name="Chen C."/>
            <person name="Yan M."/>
            <person name="Daum C."/>
            <person name="Ng V."/>
            <person name="Clum A."/>
            <person name="Steindorff A."/>
            <person name="Ohm R.A."/>
            <person name="Martin F."/>
            <person name="Silar P."/>
            <person name="Natvig D.O."/>
            <person name="Lalanne C."/>
            <person name="Gautier V."/>
            <person name="Ament-Velasquez S.L."/>
            <person name="Kruys A."/>
            <person name="Hutchinson M.I."/>
            <person name="Powell A.J."/>
            <person name="Barry K."/>
            <person name="Miller A.N."/>
            <person name="Grigoriev I.V."/>
            <person name="Debuchy R."/>
            <person name="Gladieux P."/>
            <person name="Hiltunen Thoren M."/>
            <person name="Johannesson H."/>
        </authorList>
    </citation>
    <scope>NUCLEOTIDE SEQUENCE</scope>
    <source>
        <strain evidence="3">CBS 560.94</strain>
    </source>
</reference>
<comment type="caution">
    <text evidence="3">The sequence shown here is derived from an EMBL/GenBank/DDBJ whole genome shotgun (WGS) entry which is preliminary data.</text>
</comment>
<accession>A0AAE0JFF0</accession>
<sequence>MFLFLLFFCCIFLTHTSFTIVMNCVFDFFMVSFRLNIFFLLLFLTTAKKCIDGKSRCVCSGLLVGLING</sequence>
<keyword evidence="4" id="KW-1185">Reference proteome</keyword>
<reference evidence="3" key="2">
    <citation type="submission" date="2023-06" db="EMBL/GenBank/DDBJ databases">
        <authorList>
            <consortium name="Lawrence Berkeley National Laboratory"/>
            <person name="Haridas S."/>
            <person name="Hensen N."/>
            <person name="Bonometti L."/>
            <person name="Westerberg I."/>
            <person name="Brannstrom I.O."/>
            <person name="Guillou S."/>
            <person name="Cros-Aarteil S."/>
            <person name="Calhoun S."/>
            <person name="Kuo A."/>
            <person name="Mondo S."/>
            <person name="Pangilinan J."/>
            <person name="Riley R."/>
            <person name="Labutti K."/>
            <person name="Andreopoulos B."/>
            <person name="Lipzen A."/>
            <person name="Chen C."/>
            <person name="Yanf M."/>
            <person name="Daum C."/>
            <person name="Ng V."/>
            <person name="Clum A."/>
            <person name="Steindorff A."/>
            <person name="Ohm R."/>
            <person name="Martin F."/>
            <person name="Silar P."/>
            <person name="Natvig D."/>
            <person name="Lalanne C."/>
            <person name="Gautier V."/>
            <person name="Ament-Velasquez S.L."/>
            <person name="Kruys A."/>
            <person name="Hutchinson M.I."/>
            <person name="Powell A.J."/>
            <person name="Barry K."/>
            <person name="Miller A.N."/>
            <person name="Grigoriev I.V."/>
            <person name="Debuchy R."/>
            <person name="Gladieux P."/>
            <person name="Thoren M.H."/>
            <person name="Johannesson H."/>
        </authorList>
    </citation>
    <scope>NUCLEOTIDE SEQUENCE</scope>
    <source>
        <strain evidence="3">CBS 560.94</strain>
    </source>
</reference>
<dbReference type="GeneID" id="87858807"/>
<keyword evidence="1" id="KW-0812">Transmembrane</keyword>
<feature type="signal peptide" evidence="2">
    <location>
        <begin position="1"/>
        <end position="16"/>
    </location>
</feature>
<dbReference type="RefSeq" id="XP_062681611.1">
    <property type="nucleotide sequence ID" value="XM_062821653.1"/>
</dbReference>
<proteinExistence type="predicted"/>
<organism evidence="3 4">
    <name type="scientific">Neurospora tetraspora</name>
    <dbReference type="NCBI Taxonomy" id="94610"/>
    <lineage>
        <taxon>Eukaryota</taxon>
        <taxon>Fungi</taxon>
        <taxon>Dikarya</taxon>
        <taxon>Ascomycota</taxon>
        <taxon>Pezizomycotina</taxon>
        <taxon>Sordariomycetes</taxon>
        <taxon>Sordariomycetidae</taxon>
        <taxon>Sordariales</taxon>
        <taxon>Sordariaceae</taxon>
        <taxon>Neurospora</taxon>
    </lineage>
</organism>
<evidence type="ECO:0000313" key="4">
    <source>
        <dbReference type="Proteomes" id="UP001278500"/>
    </source>
</evidence>
<dbReference type="Proteomes" id="UP001278500">
    <property type="component" value="Unassembled WGS sequence"/>
</dbReference>
<evidence type="ECO:0000256" key="2">
    <source>
        <dbReference type="SAM" id="SignalP"/>
    </source>
</evidence>
<protein>
    <recommendedName>
        <fullName evidence="5">Secreted protein</fullName>
    </recommendedName>
</protein>
<name>A0AAE0JFF0_9PEZI</name>
<keyword evidence="1" id="KW-1133">Transmembrane helix</keyword>
<keyword evidence="1" id="KW-0472">Membrane</keyword>
<feature type="chain" id="PRO_5042149097" description="Secreted protein" evidence="2">
    <location>
        <begin position="17"/>
        <end position="69"/>
    </location>
</feature>
<keyword evidence="2" id="KW-0732">Signal</keyword>
<evidence type="ECO:0008006" key="5">
    <source>
        <dbReference type="Google" id="ProtNLM"/>
    </source>
</evidence>
<evidence type="ECO:0000256" key="1">
    <source>
        <dbReference type="SAM" id="Phobius"/>
    </source>
</evidence>